<protein>
    <submittedName>
        <fullName evidence="1">Uncharacterized protein</fullName>
    </submittedName>
</protein>
<proteinExistence type="predicted"/>
<dbReference type="AlphaFoldDB" id="A0AAN7URD8"/>
<organism evidence="1 2">
    <name type="scientific">Xylaria bambusicola</name>
    <dbReference type="NCBI Taxonomy" id="326684"/>
    <lineage>
        <taxon>Eukaryota</taxon>
        <taxon>Fungi</taxon>
        <taxon>Dikarya</taxon>
        <taxon>Ascomycota</taxon>
        <taxon>Pezizomycotina</taxon>
        <taxon>Sordariomycetes</taxon>
        <taxon>Xylariomycetidae</taxon>
        <taxon>Xylariales</taxon>
        <taxon>Xylariaceae</taxon>
        <taxon>Xylaria</taxon>
    </lineage>
</organism>
<dbReference type="Proteomes" id="UP001305414">
    <property type="component" value="Unassembled WGS sequence"/>
</dbReference>
<accession>A0AAN7URD8</accession>
<reference evidence="1 2" key="1">
    <citation type="submission" date="2023-10" db="EMBL/GenBank/DDBJ databases">
        <title>Draft genome sequence of Xylaria bambusicola isolate GMP-LS, the root and basal stem rot pathogen of sugarcane in Indonesia.</title>
        <authorList>
            <person name="Selvaraj P."/>
            <person name="Muralishankar V."/>
            <person name="Muruganantham S."/>
            <person name="Sp S."/>
            <person name="Haryani S."/>
            <person name="Lau K.J.X."/>
            <person name="Naqvi N.I."/>
        </authorList>
    </citation>
    <scope>NUCLEOTIDE SEQUENCE [LARGE SCALE GENOMIC DNA]</scope>
    <source>
        <strain evidence="1">GMP-LS</strain>
    </source>
</reference>
<evidence type="ECO:0000313" key="1">
    <source>
        <dbReference type="EMBL" id="KAK5632304.1"/>
    </source>
</evidence>
<gene>
    <name evidence="1" type="ORF">RRF57_008018</name>
</gene>
<comment type="caution">
    <text evidence="1">The sequence shown here is derived from an EMBL/GenBank/DDBJ whole genome shotgun (WGS) entry which is preliminary data.</text>
</comment>
<keyword evidence="2" id="KW-1185">Reference proteome</keyword>
<evidence type="ECO:0000313" key="2">
    <source>
        <dbReference type="Proteomes" id="UP001305414"/>
    </source>
</evidence>
<dbReference type="EMBL" id="JAWHQM010000024">
    <property type="protein sequence ID" value="KAK5632304.1"/>
    <property type="molecule type" value="Genomic_DNA"/>
</dbReference>
<sequence length="203" mass="22363">MAVALLPYNPQHYDSLPPVIQAGRNAEPSGAIDALSSVIGPIFVKHGVLNELGIILLHNHFELGASELLVQFGNAAVPWETSRNSSGLEHVLPAAWRFVDDGLAPYEFIYAKNHQTAVPILTQERHSGFLKDLRAVLEERALLSVLGLCLLENKDIAAPAMFEVESGRSTITVDVDINPQKEDWFIHVIWQFGTSASKFVRLS</sequence>
<name>A0AAN7URD8_9PEZI</name>